<dbReference type="RefSeq" id="XP_038740237.1">
    <property type="nucleotide sequence ID" value="XM_038894389.1"/>
</dbReference>
<name>A0A9P6HXD7_9PEZI</name>
<comment type="caution">
    <text evidence="2">The sequence shown here is derived from an EMBL/GenBank/DDBJ whole genome shotgun (WGS) entry which is preliminary data.</text>
</comment>
<sequence>MMDYKSSIYGRVGGASDLVGLSPANAPGPVDDEEWKRLFNFERYAAENTPSASAERNEQPANTEHRSPVEPKVAQSNSEQDCSRASQDQALNGQDTGAQMEAEPAVKRARVETQSPAENLPRCSPNHRAEPRVGDQIAPMTWQQGQQRAPQCSPRLPKCSQSSAELVQAMASMRAPNQAPNAEKPLRFTTCSGVGVSLPTGPAHVPAITRLAPVPGTESSGELVNARMPLQLLRAGIEQQSARKEALRRDLRTKPYFCPCQNRQAPAEASGSQELTSKHQQSPAPVVTFQTPGTARPYDLPWVLVAEGTTPQPGAVLRREPQH</sequence>
<feature type="region of interest" description="Disordered" evidence="1">
    <location>
        <begin position="13"/>
        <end position="32"/>
    </location>
</feature>
<evidence type="ECO:0000313" key="2">
    <source>
        <dbReference type="EMBL" id="KAF9870776.1"/>
    </source>
</evidence>
<protein>
    <submittedName>
        <fullName evidence="2">Uncharacterized protein</fullName>
    </submittedName>
</protein>
<evidence type="ECO:0000256" key="1">
    <source>
        <dbReference type="SAM" id="MobiDB-lite"/>
    </source>
</evidence>
<feature type="region of interest" description="Disordered" evidence="1">
    <location>
        <begin position="262"/>
        <end position="292"/>
    </location>
</feature>
<organism evidence="2 3">
    <name type="scientific">Colletotrichum karsti</name>
    <dbReference type="NCBI Taxonomy" id="1095194"/>
    <lineage>
        <taxon>Eukaryota</taxon>
        <taxon>Fungi</taxon>
        <taxon>Dikarya</taxon>
        <taxon>Ascomycota</taxon>
        <taxon>Pezizomycotina</taxon>
        <taxon>Sordariomycetes</taxon>
        <taxon>Hypocreomycetidae</taxon>
        <taxon>Glomerellales</taxon>
        <taxon>Glomerellaceae</taxon>
        <taxon>Colletotrichum</taxon>
        <taxon>Colletotrichum boninense species complex</taxon>
    </lineage>
</organism>
<reference evidence="2" key="1">
    <citation type="submission" date="2020-03" db="EMBL/GenBank/DDBJ databases">
        <authorList>
            <person name="He L."/>
        </authorList>
    </citation>
    <scope>NUCLEOTIDE SEQUENCE</scope>
    <source>
        <strain evidence="2">CkLH20</strain>
    </source>
</reference>
<dbReference type="EMBL" id="JAATWM020000050">
    <property type="protein sequence ID" value="KAF9870776.1"/>
    <property type="molecule type" value="Genomic_DNA"/>
</dbReference>
<reference evidence="2" key="2">
    <citation type="submission" date="2020-11" db="EMBL/GenBank/DDBJ databases">
        <title>Whole genome sequencing of Colletotrichum sp.</title>
        <authorList>
            <person name="Li H."/>
        </authorList>
    </citation>
    <scope>NUCLEOTIDE SEQUENCE</scope>
    <source>
        <strain evidence="2">CkLH20</strain>
    </source>
</reference>
<dbReference type="Proteomes" id="UP000781932">
    <property type="component" value="Unassembled WGS sequence"/>
</dbReference>
<feature type="region of interest" description="Disordered" evidence="1">
    <location>
        <begin position="46"/>
        <end position="131"/>
    </location>
</feature>
<feature type="compositionally biased region" description="Polar residues" evidence="1">
    <location>
        <begin position="270"/>
        <end position="292"/>
    </location>
</feature>
<dbReference type="AlphaFoldDB" id="A0A9P6HXD7"/>
<feature type="compositionally biased region" description="Polar residues" evidence="1">
    <location>
        <begin position="74"/>
        <end position="97"/>
    </location>
</feature>
<accession>A0A9P6HXD7</accession>
<keyword evidence="3" id="KW-1185">Reference proteome</keyword>
<gene>
    <name evidence="2" type="ORF">CkaCkLH20_11675</name>
</gene>
<evidence type="ECO:0000313" key="3">
    <source>
        <dbReference type="Proteomes" id="UP000781932"/>
    </source>
</evidence>
<feature type="compositionally biased region" description="Basic and acidic residues" evidence="1">
    <location>
        <begin position="55"/>
        <end position="69"/>
    </location>
</feature>
<dbReference type="GeneID" id="62167463"/>
<proteinExistence type="predicted"/>